<dbReference type="Proteomes" id="UP000250186">
    <property type="component" value="Unassembled WGS sequence"/>
</dbReference>
<name>A0A3N0UJH9_9GAMM</name>
<evidence type="ECO:0000313" key="3">
    <source>
        <dbReference type="Proteomes" id="UP000250186"/>
    </source>
</evidence>
<evidence type="ECO:0000313" key="4">
    <source>
        <dbReference type="Proteomes" id="UP000274511"/>
    </source>
</evidence>
<dbReference type="RefSeq" id="WP_085686384.1">
    <property type="nucleotide sequence ID" value="NZ_CP065534.1"/>
</dbReference>
<sequence>MKSEDTLDWYPAQLPPVKIILGNAVLEVMKIGRPVNTRTLLEFLQVMQGRQKRRDDKIAMQTAINVLKNNQGIHGRI</sequence>
<reference evidence="1 3" key="1">
    <citation type="submission" date="2016-02" db="EMBL/GenBank/DDBJ databases">
        <title>Species-wide whole genome sequencing reveals diversity, host range in Lonsdalea quercina.</title>
        <authorList>
            <person name="Li Y."/>
        </authorList>
    </citation>
    <scope>NUCLEOTIDE SEQUENCE [LARGE SCALE GENOMIC DNA]</scope>
    <source>
        <strain evidence="1 3">CFCC 12721</strain>
    </source>
</reference>
<dbReference type="AlphaFoldDB" id="A0A3N0UJH9"/>
<dbReference type="GeneID" id="61122177"/>
<keyword evidence="3" id="KW-1185">Reference proteome</keyword>
<dbReference type="EMBL" id="RJUJ01000007">
    <property type="protein sequence ID" value="ROH80710.1"/>
    <property type="molecule type" value="Genomic_DNA"/>
</dbReference>
<protein>
    <recommendedName>
        <fullName evidence="5">DNA-binding transcriptional regulator</fullName>
    </recommendedName>
</protein>
<accession>A0A3N0UJH9</accession>
<gene>
    <name evidence="1" type="ORF">AU492_06090</name>
    <name evidence="2" type="ORF">EC392_09240</name>
</gene>
<comment type="caution">
    <text evidence="2">The sequence shown here is derived from an EMBL/GenBank/DDBJ whole genome shotgun (WGS) entry which is preliminary data.</text>
</comment>
<dbReference type="EMBL" id="LUSW01000010">
    <property type="protein sequence ID" value="RAT35667.1"/>
    <property type="molecule type" value="Genomic_DNA"/>
</dbReference>
<evidence type="ECO:0008006" key="5">
    <source>
        <dbReference type="Google" id="ProtNLM"/>
    </source>
</evidence>
<evidence type="ECO:0000313" key="1">
    <source>
        <dbReference type="EMBL" id="RAT35667.1"/>
    </source>
</evidence>
<organism evidence="2 4">
    <name type="scientific">Lonsdalea populi</name>
    <dbReference type="NCBI Taxonomy" id="1172565"/>
    <lineage>
        <taxon>Bacteria</taxon>
        <taxon>Pseudomonadati</taxon>
        <taxon>Pseudomonadota</taxon>
        <taxon>Gammaproteobacteria</taxon>
        <taxon>Enterobacterales</taxon>
        <taxon>Pectobacteriaceae</taxon>
        <taxon>Lonsdalea</taxon>
    </lineage>
</organism>
<dbReference type="OrthoDB" id="6556103at2"/>
<proteinExistence type="predicted"/>
<evidence type="ECO:0000313" key="2">
    <source>
        <dbReference type="EMBL" id="ROH80710.1"/>
    </source>
</evidence>
<dbReference type="Proteomes" id="UP000274511">
    <property type="component" value="Unassembled WGS sequence"/>
</dbReference>
<reference evidence="2 4" key="2">
    <citation type="submission" date="2018-10" db="EMBL/GenBank/DDBJ databases">
        <title>New species genome.</title>
        <authorList>
            <person name="Li Y."/>
        </authorList>
    </citation>
    <scope>NUCLEOTIDE SEQUENCE [LARGE SCALE GENOMIC DNA]</scope>
    <source>
        <strain evidence="2 4">L6_4B</strain>
    </source>
</reference>